<gene>
    <name evidence="2" type="ORF">KXQ929_LOCUS20637</name>
</gene>
<dbReference type="Pfam" id="PF13516">
    <property type="entry name" value="LRR_6"/>
    <property type="match status" value="3"/>
</dbReference>
<evidence type="ECO:0000256" key="1">
    <source>
        <dbReference type="SAM" id="MobiDB-lite"/>
    </source>
</evidence>
<dbReference type="Proteomes" id="UP000663868">
    <property type="component" value="Unassembled WGS sequence"/>
</dbReference>
<dbReference type="InterPro" id="IPR032675">
    <property type="entry name" value="LRR_dom_sf"/>
</dbReference>
<dbReference type="PANTHER" id="PTHR24113">
    <property type="entry name" value="RAN GTPASE-ACTIVATING PROTEIN 1"/>
    <property type="match status" value="1"/>
</dbReference>
<dbReference type="Gene3D" id="3.80.10.10">
    <property type="entry name" value="Ribonuclease Inhibitor"/>
    <property type="match status" value="2"/>
</dbReference>
<feature type="region of interest" description="Disordered" evidence="1">
    <location>
        <begin position="41"/>
        <end position="64"/>
    </location>
</feature>
<reference evidence="2" key="1">
    <citation type="submission" date="2021-02" db="EMBL/GenBank/DDBJ databases">
        <authorList>
            <person name="Nowell W R."/>
        </authorList>
    </citation>
    <scope>NUCLEOTIDE SEQUENCE</scope>
</reference>
<dbReference type="GO" id="GO:0005096">
    <property type="term" value="F:GTPase activator activity"/>
    <property type="evidence" value="ECO:0007669"/>
    <property type="project" value="InterPro"/>
</dbReference>
<evidence type="ECO:0000313" key="3">
    <source>
        <dbReference type="Proteomes" id="UP000663868"/>
    </source>
</evidence>
<protein>
    <submittedName>
        <fullName evidence="2">Uncharacterized protein</fullName>
    </submittedName>
</protein>
<dbReference type="EMBL" id="CAJOBB010001463">
    <property type="protein sequence ID" value="CAF3860710.1"/>
    <property type="molecule type" value="Genomic_DNA"/>
</dbReference>
<dbReference type="InterPro" id="IPR001611">
    <property type="entry name" value="Leu-rich_rpt"/>
</dbReference>
<sequence length="763" mass="86396">MVSTEGLSDINEYPVSEWGDDIYFGDDDDYEEELNLKTNGDITTRSYSSRPGTNKSTGSQLRGDSKRIRLKYSYPPVIGFVSSNVKRDPNIDYIIELHKTNIIENPYTRLAQTTLQAFRPRLMTSQTENQVQLNDTKDPVIDSTNNKTVIQFDNNKWDDGSNSDGDTEDIVSNDQSSLQIYEETCKRLNISLCSMILQSLNTTKINLENYGLGPKGSAALAAALIRNTTVLSLNLSGNNIGNTGMSYIYQILKENSYVEEYNLSYNNLGTKGIRKLAAGIASCNQLKCLNIAGNEIIASDINILLLQFEERSNIRDLNLSHNQLNEEGGISIAKWLCDDNVLLKLDLSWCSIRLMGACALAKAIGDNNRLISLDLSNNSFTNDTVEYLTNSLTRNMVLNDLNLSGNQIFCQYNTCIEENPSSLITGNNTSIYDLLVVAMTNQVLKRFRLGHNHLDTRCMIIILEALSKLDNISLEELDLTGLTLNSKQISDVEKLFTKHKQLKYYIEPIKKTIEQFVNHLLNLIHTHCDENDIDSTDLFIPYEENRVSVTYDQFLFSLRKAKIPFPIAQIENIMNYLGKDNDQGKIFLRSCSKDDDSFHKHTPSSPNTLTPPSTPHMDLLRQQYAYLSTNPQQNYLHSFTYDCFMAQQLLDNYRILTEQQKYGYTPSEDETINEHFRKSLGDNYGKFTDRCFTPDDSSSNSSSIEQTSVDSIEEHFARSLAKFGSMNPDEISSINRQITESVVDDHFAKALGSKTWEKLKDKS</sequence>
<feature type="compositionally biased region" description="Polar residues" evidence="1">
    <location>
        <begin position="41"/>
        <end position="62"/>
    </location>
</feature>
<dbReference type="InterPro" id="IPR006627">
    <property type="entry name" value="TDU_repeat"/>
</dbReference>
<dbReference type="PANTHER" id="PTHR24113:SF15">
    <property type="entry name" value="NACHT DOMAIN-CONTAINING PROTEIN"/>
    <property type="match status" value="1"/>
</dbReference>
<dbReference type="InterPro" id="IPR027038">
    <property type="entry name" value="RanGap"/>
</dbReference>
<dbReference type="GO" id="GO:0031267">
    <property type="term" value="F:small GTPase binding"/>
    <property type="evidence" value="ECO:0007669"/>
    <property type="project" value="TreeGrafter"/>
</dbReference>
<dbReference type="SMART" id="SM00711">
    <property type="entry name" value="TDU"/>
    <property type="match status" value="3"/>
</dbReference>
<proteinExistence type="predicted"/>
<name>A0A819F0W5_9BILA</name>
<dbReference type="SMART" id="SM00368">
    <property type="entry name" value="LRR_RI"/>
    <property type="match status" value="7"/>
</dbReference>
<comment type="caution">
    <text evidence="2">The sequence shown here is derived from an EMBL/GenBank/DDBJ whole genome shotgun (WGS) entry which is preliminary data.</text>
</comment>
<evidence type="ECO:0000313" key="2">
    <source>
        <dbReference type="EMBL" id="CAF3860710.1"/>
    </source>
</evidence>
<dbReference type="GO" id="GO:0006913">
    <property type="term" value="P:nucleocytoplasmic transport"/>
    <property type="evidence" value="ECO:0007669"/>
    <property type="project" value="TreeGrafter"/>
</dbReference>
<dbReference type="AlphaFoldDB" id="A0A819F0W5"/>
<organism evidence="2 3">
    <name type="scientific">Adineta steineri</name>
    <dbReference type="NCBI Taxonomy" id="433720"/>
    <lineage>
        <taxon>Eukaryota</taxon>
        <taxon>Metazoa</taxon>
        <taxon>Spiralia</taxon>
        <taxon>Gnathifera</taxon>
        <taxon>Rotifera</taxon>
        <taxon>Eurotatoria</taxon>
        <taxon>Bdelloidea</taxon>
        <taxon>Adinetida</taxon>
        <taxon>Adinetidae</taxon>
        <taxon>Adineta</taxon>
    </lineage>
</organism>
<dbReference type="GO" id="GO:0005634">
    <property type="term" value="C:nucleus"/>
    <property type="evidence" value="ECO:0007669"/>
    <property type="project" value="TreeGrafter"/>
</dbReference>
<dbReference type="GO" id="GO:0005829">
    <property type="term" value="C:cytosol"/>
    <property type="evidence" value="ECO:0007669"/>
    <property type="project" value="TreeGrafter"/>
</dbReference>
<accession>A0A819F0W5</accession>
<dbReference type="SUPFAM" id="SSF52047">
    <property type="entry name" value="RNI-like"/>
    <property type="match status" value="1"/>
</dbReference>
<dbReference type="GO" id="GO:0048471">
    <property type="term" value="C:perinuclear region of cytoplasm"/>
    <property type="evidence" value="ECO:0007669"/>
    <property type="project" value="TreeGrafter"/>
</dbReference>